<gene>
    <name evidence="7" type="ORF">N7456_007327</name>
</gene>
<dbReference type="GO" id="GO:0005739">
    <property type="term" value="C:mitochondrion"/>
    <property type="evidence" value="ECO:0007669"/>
    <property type="project" value="UniProtKB-SubCell"/>
</dbReference>
<evidence type="ECO:0000256" key="1">
    <source>
        <dbReference type="ARBA" id="ARBA00004173"/>
    </source>
</evidence>
<evidence type="ECO:0000256" key="3">
    <source>
        <dbReference type="ARBA" id="ARBA00016197"/>
    </source>
</evidence>
<comment type="caution">
    <text evidence="7">The sequence shown here is derived from an EMBL/GenBank/DDBJ whole genome shotgun (WGS) entry which is preliminary data.</text>
</comment>
<keyword evidence="4" id="KW-0809">Transit peptide</keyword>
<dbReference type="EMBL" id="JAPQKH010000005">
    <property type="protein sequence ID" value="KAJ5096606.1"/>
    <property type="molecule type" value="Genomic_DNA"/>
</dbReference>
<dbReference type="SUPFAM" id="SSF56112">
    <property type="entry name" value="Protein kinase-like (PK-like)"/>
    <property type="match status" value="1"/>
</dbReference>
<comment type="subcellular location">
    <subcellularLocation>
        <location evidence="1">Mitochondrion</location>
    </subcellularLocation>
</comment>
<comment type="similarity">
    <text evidence="2">Belongs to the AIM9 family.</text>
</comment>
<evidence type="ECO:0000313" key="7">
    <source>
        <dbReference type="EMBL" id="KAJ5096606.1"/>
    </source>
</evidence>
<evidence type="ECO:0000256" key="6">
    <source>
        <dbReference type="ARBA" id="ARBA00031849"/>
    </source>
</evidence>
<dbReference type="InterPro" id="IPR011009">
    <property type="entry name" value="Kinase-like_dom_sf"/>
</dbReference>
<keyword evidence="8" id="KW-1185">Reference proteome</keyword>
<dbReference type="OrthoDB" id="2831558at2759"/>
<dbReference type="PANTHER" id="PTHR36091">
    <property type="entry name" value="ALTERED INHERITANCE OF MITOCHONDRIA PROTEIN 9, MITOCHONDRIAL"/>
    <property type="match status" value="1"/>
</dbReference>
<keyword evidence="5" id="KW-0496">Mitochondrion</keyword>
<sequence length="391" mass="43721">MNSLAGVAADAIGAATCISIKKYSDGMFNKAFLMAMDDGREVVAKVPNPNAGIPHHTTASEVATMDFARRILDTPVPRVHAWNSDANAHPVGAEFIIMDKANGVPLSRVWETMKLSQKAQVLVAMIRLHTKWLNVSFSHYGSLYYAKDLSLPPAGSHYMKDGKIIKESGFVIGPTTARDWVDAERSSLDIDRGPCFLAWDAGLEPETLSLVPKPKLTGLSQEERLKALNEYKHHNVFIGWRKLMQARLPDLYQTVEFRKTPAEGLMFLAHRMFEYGDAHFQSLVVDLRDSWADLPAFHAGGASNVPKFPFDLSEADIQRIKRDGDAAEAGTDLVAEVKEKIGDLWPDKGFIERELYDECKAALDEARDCILEQLSETPEERAEYMDHWPFD</sequence>
<dbReference type="AlphaFoldDB" id="A0A9W9FAF5"/>
<accession>A0A9W9FAF5</accession>
<dbReference type="Gene3D" id="3.30.200.20">
    <property type="entry name" value="Phosphorylase Kinase, domain 1"/>
    <property type="match status" value="1"/>
</dbReference>
<dbReference type="InterPro" id="IPR051035">
    <property type="entry name" value="Mito_inheritance_9"/>
</dbReference>
<evidence type="ECO:0000256" key="4">
    <source>
        <dbReference type="ARBA" id="ARBA00022946"/>
    </source>
</evidence>
<protein>
    <recommendedName>
        <fullName evidence="3">Altered inheritance of mitochondria protein 9, mitochondrial</fullName>
    </recommendedName>
    <alternativeName>
        <fullName evidence="6">Found in mitochondrial proteome protein 29</fullName>
    </alternativeName>
</protein>
<dbReference type="Proteomes" id="UP001149165">
    <property type="component" value="Unassembled WGS sequence"/>
</dbReference>
<organism evidence="7 8">
    <name type="scientific">Penicillium angulare</name>
    <dbReference type="NCBI Taxonomy" id="116970"/>
    <lineage>
        <taxon>Eukaryota</taxon>
        <taxon>Fungi</taxon>
        <taxon>Dikarya</taxon>
        <taxon>Ascomycota</taxon>
        <taxon>Pezizomycotina</taxon>
        <taxon>Eurotiomycetes</taxon>
        <taxon>Eurotiomycetidae</taxon>
        <taxon>Eurotiales</taxon>
        <taxon>Aspergillaceae</taxon>
        <taxon>Penicillium</taxon>
    </lineage>
</organism>
<evidence type="ECO:0000313" key="8">
    <source>
        <dbReference type="Proteomes" id="UP001149165"/>
    </source>
</evidence>
<name>A0A9W9FAF5_9EURO</name>
<reference evidence="7" key="1">
    <citation type="submission" date="2022-11" db="EMBL/GenBank/DDBJ databases">
        <authorList>
            <person name="Petersen C."/>
        </authorList>
    </citation>
    <scope>NUCLEOTIDE SEQUENCE</scope>
    <source>
        <strain evidence="7">IBT 30069</strain>
    </source>
</reference>
<evidence type="ECO:0000256" key="2">
    <source>
        <dbReference type="ARBA" id="ARBA00005543"/>
    </source>
</evidence>
<dbReference type="PANTHER" id="PTHR36091:SF1">
    <property type="entry name" value="ALTERED INHERITANCE OF MITOCHONDRIA PROTEIN 9, MITOCHONDRIAL"/>
    <property type="match status" value="1"/>
</dbReference>
<evidence type="ECO:0000256" key="5">
    <source>
        <dbReference type="ARBA" id="ARBA00023128"/>
    </source>
</evidence>
<proteinExistence type="inferred from homology"/>
<reference evidence="7" key="2">
    <citation type="journal article" date="2023" name="IMA Fungus">
        <title>Comparative genomic study of the Penicillium genus elucidates a diverse pangenome and 15 lateral gene transfer events.</title>
        <authorList>
            <person name="Petersen C."/>
            <person name="Sorensen T."/>
            <person name="Nielsen M.R."/>
            <person name="Sondergaard T.E."/>
            <person name="Sorensen J.L."/>
            <person name="Fitzpatrick D.A."/>
            <person name="Frisvad J.C."/>
            <person name="Nielsen K.L."/>
        </authorList>
    </citation>
    <scope>NUCLEOTIDE SEQUENCE</scope>
    <source>
        <strain evidence="7">IBT 30069</strain>
    </source>
</reference>